<gene>
    <name evidence="1" type="ORF">HH214_20950</name>
</gene>
<organism evidence="1 2">
    <name type="scientific">Mucilaginibacter robiniae</name>
    <dbReference type="NCBI Taxonomy" id="2728022"/>
    <lineage>
        <taxon>Bacteria</taxon>
        <taxon>Pseudomonadati</taxon>
        <taxon>Bacteroidota</taxon>
        <taxon>Sphingobacteriia</taxon>
        <taxon>Sphingobacteriales</taxon>
        <taxon>Sphingobacteriaceae</taxon>
        <taxon>Mucilaginibacter</taxon>
    </lineage>
</organism>
<dbReference type="RefSeq" id="WP_169610909.1">
    <property type="nucleotide sequence ID" value="NZ_CP051682.1"/>
</dbReference>
<evidence type="ECO:0000313" key="1">
    <source>
        <dbReference type="EMBL" id="QJD98167.1"/>
    </source>
</evidence>
<accession>A0A7L5E6Z5</accession>
<sequence length="213" mass="24081">MSKALSVLMNLMPDSVIATQAFATVKDTSMNYYNALPDSTQAKMSKEEAGLAKASNLSVIMNLKRSEMKVSISHQAASAREMEGYLQQLSKLAGHNQLTRSDKNNERFQGFDAQQLIAGQDCYTYEVTSHKFCRIIDKTKFNNFLRKTQSTLAMARAMLIDMPYKVVLNFAKPIKKLDNPKAVLSADRRQVTLRTNMDEIIKNPNVMNLRIDF</sequence>
<proteinExistence type="predicted"/>
<dbReference type="KEGG" id="mrob:HH214_20950"/>
<name>A0A7L5E6Z5_9SPHI</name>
<evidence type="ECO:0000313" key="2">
    <source>
        <dbReference type="Proteomes" id="UP000503278"/>
    </source>
</evidence>
<dbReference type="AlphaFoldDB" id="A0A7L5E6Z5"/>
<protein>
    <submittedName>
        <fullName evidence="1">Uncharacterized protein</fullName>
    </submittedName>
</protein>
<dbReference type="Proteomes" id="UP000503278">
    <property type="component" value="Chromosome"/>
</dbReference>
<dbReference type="EMBL" id="CP051682">
    <property type="protein sequence ID" value="QJD98167.1"/>
    <property type="molecule type" value="Genomic_DNA"/>
</dbReference>
<keyword evidence="2" id="KW-1185">Reference proteome</keyword>
<reference evidence="1 2" key="1">
    <citation type="submission" date="2020-04" db="EMBL/GenBank/DDBJ databases">
        <title>Genome sequencing of novel species.</title>
        <authorList>
            <person name="Heo J."/>
            <person name="Kim S.-J."/>
            <person name="Kim J.-S."/>
            <person name="Hong S.-B."/>
            <person name="Kwon S.-W."/>
        </authorList>
    </citation>
    <scope>NUCLEOTIDE SEQUENCE [LARGE SCALE GENOMIC DNA]</scope>
    <source>
        <strain evidence="1 2">F39-2</strain>
    </source>
</reference>